<dbReference type="AlphaFoldDB" id="A0A8S4BC77"/>
<organism evidence="10 11">
    <name type="scientific">Menidia menidia</name>
    <name type="common">Atlantic silverside</name>
    <dbReference type="NCBI Taxonomy" id="238744"/>
    <lineage>
        <taxon>Eukaryota</taxon>
        <taxon>Metazoa</taxon>
        <taxon>Chordata</taxon>
        <taxon>Craniata</taxon>
        <taxon>Vertebrata</taxon>
        <taxon>Euteleostomi</taxon>
        <taxon>Actinopterygii</taxon>
        <taxon>Neopterygii</taxon>
        <taxon>Teleostei</taxon>
        <taxon>Neoteleostei</taxon>
        <taxon>Acanthomorphata</taxon>
        <taxon>Ovalentaria</taxon>
        <taxon>Atherinomorphae</taxon>
        <taxon>Atheriniformes</taxon>
        <taxon>Atherinopsidae</taxon>
        <taxon>Menidiinae</taxon>
        <taxon>Menidia</taxon>
    </lineage>
</organism>
<dbReference type="GO" id="GO:0005657">
    <property type="term" value="C:replication fork"/>
    <property type="evidence" value="ECO:0007669"/>
    <property type="project" value="TreeGrafter"/>
</dbReference>
<keyword evidence="11" id="KW-1185">Reference proteome</keyword>
<dbReference type="PROSITE" id="PS50162">
    <property type="entry name" value="RECA_2"/>
    <property type="match status" value="1"/>
</dbReference>
<evidence type="ECO:0000256" key="5">
    <source>
        <dbReference type="ARBA" id="ARBA00023204"/>
    </source>
</evidence>
<dbReference type="InterPro" id="IPR052093">
    <property type="entry name" value="HR_Repair_Mediator"/>
</dbReference>
<dbReference type="Pfam" id="PF08423">
    <property type="entry name" value="Rad51"/>
    <property type="match status" value="1"/>
</dbReference>
<keyword evidence="3" id="KW-0227">DNA damage</keyword>
<dbReference type="EMBL" id="CAJRST010024446">
    <property type="protein sequence ID" value="CAG5958724.1"/>
    <property type="molecule type" value="Genomic_DNA"/>
</dbReference>
<accession>A0A8S4BC77</accession>
<feature type="region of interest" description="Disordered" evidence="8">
    <location>
        <begin position="321"/>
        <end position="351"/>
    </location>
</feature>
<keyword evidence="6" id="KW-0539">Nucleus</keyword>
<evidence type="ECO:0000256" key="6">
    <source>
        <dbReference type="ARBA" id="ARBA00023242"/>
    </source>
</evidence>
<dbReference type="OrthoDB" id="5957327at2759"/>
<reference evidence="10" key="1">
    <citation type="submission" date="2021-05" db="EMBL/GenBank/DDBJ databases">
        <authorList>
            <person name="Tigano A."/>
        </authorList>
    </citation>
    <scope>NUCLEOTIDE SEQUENCE</scope>
</reference>
<dbReference type="InterPro" id="IPR020588">
    <property type="entry name" value="RecA_ATP-bd"/>
</dbReference>
<evidence type="ECO:0000313" key="11">
    <source>
        <dbReference type="Proteomes" id="UP000677803"/>
    </source>
</evidence>
<sequence>MLRPLSSLSLSPGVRLKLLRAGFQFTAELQSFSPEELAEEAGVSQQEAQEVLEALGSSGGGAPPLTALELLQKEEQSRSIVTFCSRLDERLHGGIPVGKLTEVCGAPGTGKTQLCLQAAVDVQVPQCFGGLGGQAVVMDTEGGVLLQRLDDMATAAVRHCSLLASDEEQRVAMATFTVRSVLENVFLVRCHDYTELLAEVRLLPGFLRERPGVRLVVVDSVAFPFRLHLDDPPHRTRLLQGLAQQLVAVATGHDVAVVVTNHMTTRLGPGGSRLVPALGDSWGHAPNIRLLLKWAGPRRAAAIFKSPSHLSASVHFQITSDGFRDAEEEPDDQPQSKRPRGHAHQSASGAP</sequence>
<keyword evidence="4" id="KW-0067">ATP-binding</keyword>
<keyword evidence="2" id="KW-0547">Nucleotide-binding</keyword>
<comment type="subcellular location">
    <subcellularLocation>
        <location evidence="1">Nucleus</location>
    </subcellularLocation>
</comment>
<gene>
    <name evidence="10" type="ORF">MMEN_LOCUS15560</name>
</gene>
<dbReference type="GO" id="GO:0000707">
    <property type="term" value="P:meiotic DNA recombinase assembly"/>
    <property type="evidence" value="ECO:0007669"/>
    <property type="project" value="TreeGrafter"/>
</dbReference>
<proteinExistence type="predicted"/>
<evidence type="ECO:0000256" key="4">
    <source>
        <dbReference type="ARBA" id="ARBA00022840"/>
    </source>
</evidence>
<evidence type="ECO:0000256" key="3">
    <source>
        <dbReference type="ARBA" id="ARBA00022763"/>
    </source>
</evidence>
<evidence type="ECO:0000256" key="1">
    <source>
        <dbReference type="ARBA" id="ARBA00004123"/>
    </source>
</evidence>
<evidence type="ECO:0000259" key="9">
    <source>
        <dbReference type="PROSITE" id="PS50162"/>
    </source>
</evidence>
<protein>
    <recommendedName>
        <fullName evidence="7">DNA repair protein RAD51 homolog 3</fullName>
    </recommendedName>
</protein>
<dbReference type="PANTHER" id="PTHR46239:SF1">
    <property type="entry name" value="DNA REPAIR PROTEIN RAD51 HOMOLOG 3"/>
    <property type="match status" value="1"/>
</dbReference>
<dbReference type="GO" id="GO:0033063">
    <property type="term" value="C:Rad51B-Rad51C-Rad51D-XRCC2 complex"/>
    <property type="evidence" value="ECO:0007669"/>
    <property type="project" value="TreeGrafter"/>
</dbReference>
<dbReference type="PIRSF" id="PIRSF005856">
    <property type="entry name" value="Rad51"/>
    <property type="match status" value="1"/>
</dbReference>
<name>A0A8S4BC77_9TELE</name>
<dbReference type="GO" id="GO:0033065">
    <property type="term" value="C:Rad51C-XRCC3 complex"/>
    <property type="evidence" value="ECO:0007669"/>
    <property type="project" value="TreeGrafter"/>
</dbReference>
<evidence type="ECO:0000256" key="7">
    <source>
        <dbReference type="ARBA" id="ARBA00040674"/>
    </source>
</evidence>
<comment type="caution">
    <text evidence="10">The sequence shown here is derived from an EMBL/GenBank/DDBJ whole genome shotgun (WGS) entry which is preliminary data.</text>
</comment>
<dbReference type="SUPFAM" id="SSF52540">
    <property type="entry name" value="P-loop containing nucleoside triphosphate hydrolases"/>
    <property type="match status" value="1"/>
</dbReference>
<dbReference type="PANTHER" id="PTHR46239">
    <property type="entry name" value="DNA REPAIR PROTEIN RAD51 HOMOLOG 3 RAD51C"/>
    <property type="match status" value="1"/>
</dbReference>
<dbReference type="GO" id="GO:0140664">
    <property type="term" value="F:ATP-dependent DNA damage sensor activity"/>
    <property type="evidence" value="ECO:0007669"/>
    <property type="project" value="InterPro"/>
</dbReference>
<keyword evidence="5" id="KW-0234">DNA repair</keyword>
<evidence type="ECO:0000313" key="10">
    <source>
        <dbReference type="EMBL" id="CAG5958724.1"/>
    </source>
</evidence>
<dbReference type="CDD" id="cd19492">
    <property type="entry name" value="Rad51C"/>
    <property type="match status" value="1"/>
</dbReference>
<dbReference type="GO" id="GO:0008821">
    <property type="term" value="F:crossover junction DNA endonuclease activity"/>
    <property type="evidence" value="ECO:0007669"/>
    <property type="project" value="TreeGrafter"/>
</dbReference>
<dbReference type="InterPro" id="IPR013632">
    <property type="entry name" value="Rad51_C"/>
</dbReference>
<dbReference type="Gene3D" id="3.40.50.300">
    <property type="entry name" value="P-loop containing nucleotide triphosphate hydrolases"/>
    <property type="match status" value="1"/>
</dbReference>
<feature type="domain" description="RecA family profile 1" evidence="9">
    <location>
        <begin position="76"/>
        <end position="263"/>
    </location>
</feature>
<dbReference type="GO" id="GO:0005524">
    <property type="term" value="F:ATP binding"/>
    <property type="evidence" value="ECO:0007669"/>
    <property type="project" value="UniProtKB-KW"/>
</dbReference>
<dbReference type="InterPro" id="IPR027417">
    <property type="entry name" value="P-loop_NTPase"/>
</dbReference>
<dbReference type="GO" id="GO:0007131">
    <property type="term" value="P:reciprocal meiotic recombination"/>
    <property type="evidence" value="ECO:0007669"/>
    <property type="project" value="TreeGrafter"/>
</dbReference>
<dbReference type="InterPro" id="IPR016467">
    <property type="entry name" value="DNA_recomb/repair_RecA-like"/>
</dbReference>
<evidence type="ECO:0000256" key="8">
    <source>
        <dbReference type="SAM" id="MobiDB-lite"/>
    </source>
</evidence>
<dbReference type="Proteomes" id="UP000677803">
    <property type="component" value="Unassembled WGS sequence"/>
</dbReference>
<evidence type="ECO:0000256" key="2">
    <source>
        <dbReference type="ARBA" id="ARBA00022741"/>
    </source>
</evidence>
<dbReference type="GO" id="GO:0000400">
    <property type="term" value="F:four-way junction DNA binding"/>
    <property type="evidence" value="ECO:0007669"/>
    <property type="project" value="TreeGrafter"/>
</dbReference>